<accession>A0A0A9BUQ4</accession>
<reference evidence="1" key="1">
    <citation type="submission" date="2014-09" db="EMBL/GenBank/DDBJ databases">
        <authorList>
            <person name="Magalhaes I.L.F."/>
            <person name="Oliveira U."/>
            <person name="Santos F.R."/>
            <person name="Vidigal T.H.D.A."/>
            <person name="Brescovit A.D."/>
            <person name="Santos A.J."/>
        </authorList>
    </citation>
    <scope>NUCLEOTIDE SEQUENCE</scope>
    <source>
        <tissue evidence="1">Shoot tissue taken approximately 20 cm above the soil surface</tissue>
    </source>
</reference>
<evidence type="ECO:0000313" key="1">
    <source>
        <dbReference type="EMBL" id="JAD67774.1"/>
    </source>
</evidence>
<reference evidence="1" key="2">
    <citation type="journal article" date="2015" name="Data Brief">
        <title>Shoot transcriptome of the giant reed, Arundo donax.</title>
        <authorList>
            <person name="Barrero R.A."/>
            <person name="Guerrero F.D."/>
            <person name="Moolhuijzen P."/>
            <person name="Goolsby J.A."/>
            <person name="Tidwell J."/>
            <person name="Bellgard S.E."/>
            <person name="Bellgard M.I."/>
        </authorList>
    </citation>
    <scope>NUCLEOTIDE SEQUENCE</scope>
    <source>
        <tissue evidence="1">Shoot tissue taken approximately 20 cm above the soil surface</tissue>
    </source>
</reference>
<dbReference type="AlphaFoldDB" id="A0A0A9BUQ4"/>
<sequence length="104" mass="11473">MGLAMEGAAGVRHCAWATEGAKDGARPCGRYGRSGRKHGVSGRFRPWNELLVARADLGGDRNRGAALRPWICTYIIAATNSSSRVPAMFDRMHSLRELIYRSLR</sequence>
<proteinExistence type="predicted"/>
<protein>
    <submittedName>
        <fullName evidence="1">Uncharacterized protein</fullName>
    </submittedName>
</protein>
<organism evidence="1">
    <name type="scientific">Arundo donax</name>
    <name type="common">Giant reed</name>
    <name type="synonym">Donax arundinaceus</name>
    <dbReference type="NCBI Taxonomy" id="35708"/>
    <lineage>
        <taxon>Eukaryota</taxon>
        <taxon>Viridiplantae</taxon>
        <taxon>Streptophyta</taxon>
        <taxon>Embryophyta</taxon>
        <taxon>Tracheophyta</taxon>
        <taxon>Spermatophyta</taxon>
        <taxon>Magnoliopsida</taxon>
        <taxon>Liliopsida</taxon>
        <taxon>Poales</taxon>
        <taxon>Poaceae</taxon>
        <taxon>PACMAD clade</taxon>
        <taxon>Arundinoideae</taxon>
        <taxon>Arundineae</taxon>
        <taxon>Arundo</taxon>
    </lineage>
</organism>
<dbReference type="EMBL" id="GBRH01230121">
    <property type="protein sequence ID" value="JAD67774.1"/>
    <property type="molecule type" value="Transcribed_RNA"/>
</dbReference>
<name>A0A0A9BUQ4_ARUDO</name>